<dbReference type="InterPro" id="IPR023343">
    <property type="entry name" value="Penicillin_amidase_dom1"/>
</dbReference>
<organism evidence="6 7">
    <name type="scientific">Adhaeribacter arboris</name>
    <dbReference type="NCBI Taxonomy" id="2072846"/>
    <lineage>
        <taxon>Bacteria</taxon>
        <taxon>Pseudomonadati</taxon>
        <taxon>Bacteroidota</taxon>
        <taxon>Cytophagia</taxon>
        <taxon>Cytophagales</taxon>
        <taxon>Hymenobacteraceae</taxon>
        <taxon>Adhaeribacter</taxon>
    </lineage>
</organism>
<dbReference type="Proteomes" id="UP000240357">
    <property type="component" value="Unassembled WGS sequence"/>
</dbReference>
<reference evidence="6 7" key="1">
    <citation type="submission" date="2018-03" db="EMBL/GenBank/DDBJ databases">
        <title>Adhaeribacter sp. HMF7605 Genome sequencing and assembly.</title>
        <authorList>
            <person name="Kang H."/>
            <person name="Kang J."/>
            <person name="Cha I."/>
            <person name="Kim H."/>
            <person name="Joh K."/>
        </authorList>
    </citation>
    <scope>NUCLEOTIDE SEQUENCE [LARGE SCALE GENOMIC DNA]</scope>
    <source>
        <strain evidence="6 7">HMF7605</strain>
    </source>
</reference>
<comment type="similarity">
    <text evidence="1">Belongs to the peptidase S45 family.</text>
</comment>
<dbReference type="InterPro" id="IPR043147">
    <property type="entry name" value="Penicillin_amidase_A-knob"/>
</dbReference>
<dbReference type="Gene3D" id="2.30.120.10">
    <property type="match status" value="1"/>
</dbReference>
<dbReference type="Gene3D" id="1.10.1400.10">
    <property type="match status" value="1"/>
</dbReference>
<keyword evidence="7" id="KW-1185">Reference proteome</keyword>
<dbReference type="RefSeq" id="WP_106933022.1">
    <property type="nucleotide sequence ID" value="NZ_PYFT01000001.1"/>
</dbReference>
<dbReference type="OrthoDB" id="9759796at2"/>
<evidence type="ECO:0000256" key="2">
    <source>
        <dbReference type="ARBA" id="ARBA00022801"/>
    </source>
</evidence>
<keyword evidence="2" id="KW-0378">Hydrolase</keyword>
<feature type="binding site" evidence="5">
    <location>
        <position position="348"/>
    </location>
    <ligand>
        <name>Ca(2+)</name>
        <dbReference type="ChEBI" id="CHEBI:29108"/>
    </ligand>
</feature>
<keyword evidence="5" id="KW-0106">Calcium</keyword>
<accession>A0A2T2YMW2</accession>
<dbReference type="Gene3D" id="3.60.20.10">
    <property type="entry name" value="Glutamine Phosphoribosylpyrophosphate, subunit 1, domain 1"/>
    <property type="match status" value="1"/>
</dbReference>
<keyword evidence="3" id="KW-0865">Zymogen</keyword>
<dbReference type="GO" id="GO:0017000">
    <property type="term" value="P:antibiotic biosynthetic process"/>
    <property type="evidence" value="ECO:0007669"/>
    <property type="project" value="InterPro"/>
</dbReference>
<dbReference type="CDD" id="cd03747">
    <property type="entry name" value="Ntn_PGA_like"/>
    <property type="match status" value="1"/>
</dbReference>
<dbReference type="SUPFAM" id="SSF56235">
    <property type="entry name" value="N-terminal nucleophile aminohydrolases (Ntn hydrolases)"/>
    <property type="match status" value="1"/>
</dbReference>
<evidence type="ECO:0000256" key="5">
    <source>
        <dbReference type="PIRSR" id="PIRSR001227-2"/>
    </source>
</evidence>
<dbReference type="InterPro" id="IPR029055">
    <property type="entry name" value="Ntn_hydrolases_N"/>
</dbReference>
<keyword evidence="5" id="KW-0479">Metal-binding</keyword>
<evidence type="ECO:0000313" key="7">
    <source>
        <dbReference type="Proteomes" id="UP000240357"/>
    </source>
</evidence>
<proteinExistence type="inferred from homology"/>
<feature type="binding site" evidence="5">
    <location>
        <position position="351"/>
    </location>
    <ligand>
        <name>Ca(2+)</name>
        <dbReference type="ChEBI" id="CHEBI:29108"/>
    </ligand>
</feature>
<evidence type="ECO:0000256" key="4">
    <source>
        <dbReference type="PIRSR" id="PIRSR001227-1"/>
    </source>
</evidence>
<dbReference type="InterPro" id="IPR043146">
    <property type="entry name" value="Penicillin_amidase_N_B-knob"/>
</dbReference>
<dbReference type="PANTHER" id="PTHR34218">
    <property type="entry name" value="PEPTIDASE S45 PENICILLIN AMIDASE"/>
    <property type="match status" value="1"/>
</dbReference>
<name>A0A2T2YMW2_9BACT</name>
<dbReference type="Gene3D" id="1.10.439.10">
    <property type="entry name" value="Penicillin Amidohydrolase, domain 1"/>
    <property type="match status" value="1"/>
</dbReference>
<comment type="cofactor">
    <cofactor evidence="5">
        <name>Ca(2+)</name>
        <dbReference type="ChEBI" id="CHEBI:29108"/>
    </cofactor>
    <text evidence="5">Binds 1 Ca(2+) ion per dimer.</text>
</comment>
<evidence type="ECO:0000313" key="6">
    <source>
        <dbReference type="EMBL" id="PSR56847.1"/>
    </source>
</evidence>
<protein>
    <submittedName>
        <fullName evidence="6">Penicillin acylase family protein</fullName>
    </submittedName>
</protein>
<dbReference type="Pfam" id="PF01804">
    <property type="entry name" value="Penicil_amidase"/>
    <property type="match status" value="1"/>
</dbReference>
<dbReference type="GO" id="GO:0046872">
    <property type="term" value="F:metal ion binding"/>
    <property type="evidence" value="ECO:0007669"/>
    <property type="project" value="UniProtKB-KW"/>
</dbReference>
<dbReference type="InterPro" id="IPR002692">
    <property type="entry name" value="S45"/>
</dbReference>
<evidence type="ECO:0000256" key="1">
    <source>
        <dbReference type="ARBA" id="ARBA00006586"/>
    </source>
</evidence>
<comment type="caution">
    <text evidence="6">The sequence shown here is derived from an EMBL/GenBank/DDBJ whole genome shotgun (WGS) entry which is preliminary data.</text>
</comment>
<dbReference type="EMBL" id="PYFT01000001">
    <property type="protein sequence ID" value="PSR56847.1"/>
    <property type="molecule type" value="Genomic_DNA"/>
</dbReference>
<evidence type="ECO:0000256" key="3">
    <source>
        <dbReference type="ARBA" id="ARBA00023145"/>
    </source>
</evidence>
<dbReference type="AlphaFoldDB" id="A0A2T2YMW2"/>
<dbReference type="PIRSF" id="PIRSF001227">
    <property type="entry name" value="Pen_acylase"/>
    <property type="match status" value="1"/>
</dbReference>
<feature type="active site" description="Nucleophile" evidence="4">
    <location>
        <position position="276"/>
    </location>
</feature>
<gene>
    <name evidence="6" type="ORF">AHMF7605_26785</name>
</gene>
<dbReference type="GO" id="GO:0016811">
    <property type="term" value="F:hydrolase activity, acting on carbon-nitrogen (but not peptide) bonds, in linear amides"/>
    <property type="evidence" value="ECO:0007669"/>
    <property type="project" value="InterPro"/>
</dbReference>
<dbReference type="InterPro" id="IPR014395">
    <property type="entry name" value="Pen/GL7ACA/AHL_acylase"/>
</dbReference>
<dbReference type="PANTHER" id="PTHR34218:SF4">
    <property type="entry name" value="ACYL-HOMOSERINE LACTONE ACYLASE QUIP"/>
    <property type="match status" value="1"/>
</dbReference>
<sequence>MKVIRAVLSVGLALALIIALNTSLGVVPPIGKFLSPFVGFWQNAETRDNLKATELPITGLQAPVQILYDENRIPHIFAQNNYDIYFAQGYVTTKDRLWQMEFQTHAAAGRVSEIIGSKAIEFDRYQRRMGMVYGAQQSLKAMLAEPRSRQMLEAFTAGVNAYIEQLRPKNYPLEYKLLNYAPEPWTPLKCTLLLKLMAYDLSGRSDDLRMTNILRKYGPEVTKNLFPDYPFREDPIIPANTPLDFKPLPIPSAPASFTAQLAEIKRPQEPDPELGSNNWAVSAEKSATGYPILANDPHLELNLPSIWYQVQLITPDMNVYGVSLPGAPNVIIGFNEHIGWGVTNVDADVMDWYQIKFKDKTQQQYWHAHQWKPVRKVIEEIKIKGAPTVFDTVSYTHHGPIVYDAAEKVFNHQTPVKHAMRWMAHDSSNELLAFYLLNRAHNYNDYRQALTYYSAPAQNFIYADDAKNIAIWPNGKFPLKWPEQGKFILDGTDPAYDWQGWIPQSHNPHVENPARGFVSSANQFSADPKQYPYYLNWQFAAAQRGIRINQRLAEMQKVTVDSMRQLQNDNLNLQAQTILPALLTAVQKEKLSTTQQQALAVLSSWNYFNDAPQIAPSIFQEWLPVLNKAIWDDEFGSTKNRELRYPSADRTMQLILTEPQARWFDNQNTPAKETLGQLITTTFQAAVDSLQQHYGSLGPKWQWAQVKSTDILHMAKLPGFGKTDLIIGGGAGIVNATGARRGPSWRMVVALGPEVQGYGVYPGGQSGNPGSFYYDNLIETWRQGKLLKLPYLKTASDPAAQQMVSIRLVKK</sequence>